<dbReference type="RefSeq" id="WP_230729624.1">
    <property type="nucleotide sequence ID" value="NZ_JAJNDB010000001.1"/>
</dbReference>
<keyword evidence="2" id="KW-1185">Reference proteome</keyword>
<accession>A0ABS8P1S2</accession>
<comment type="caution">
    <text evidence="1">The sequence shown here is derived from an EMBL/GenBank/DDBJ whole genome shotgun (WGS) entry which is preliminary data.</text>
</comment>
<dbReference type="EMBL" id="JAJNDB010000001">
    <property type="protein sequence ID" value="MCD2191932.1"/>
    <property type="molecule type" value="Genomic_DNA"/>
</dbReference>
<organism evidence="1 2">
    <name type="scientific">Actinomycetospora endophytica</name>
    <dbReference type="NCBI Taxonomy" id="2291215"/>
    <lineage>
        <taxon>Bacteria</taxon>
        <taxon>Bacillati</taxon>
        <taxon>Actinomycetota</taxon>
        <taxon>Actinomycetes</taxon>
        <taxon>Pseudonocardiales</taxon>
        <taxon>Pseudonocardiaceae</taxon>
        <taxon>Actinomycetospora</taxon>
    </lineage>
</organism>
<sequence>MTTGQPIRIDGDFVSKVLVTALPVPVRVEVPQGWERPAVLPSGVSFAVGHPSPDRGVRATITIDGDRWAPSEALEDIASRSVEHLAGAGCEDILVLDREHLGTASMPALTQRIALRSASSGVLRDLVQDQVYLGFIDQTEPSVRAVVRLVLTAASEQHDQVTSSFQAVVNSVVPDPAAEADSTEKR</sequence>
<dbReference type="Proteomes" id="UP001199469">
    <property type="component" value="Unassembled WGS sequence"/>
</dbReference>
<reference evidence="1 2" key="1">
    <citation type="submission" date="2021-11" db="EMBL/GenBank/DDBJ databases">
        <title>Draft genome sequence of Actinomycetospora sp. SF1 isolated from the rhizosphere soil.</title>
        <authorList>
            <person name="Duangmal K."/>
            <person name="Chantavorakit T."/>
        </authorList>
    </citation>
    <scope>NUCLEOTIDE SEQUENCE [LARGE SCALE GENOMIC DNA]</scope>
    <source>
        <strain evidence="1 2">TBRC 5722</strain>
    </source>
</reference>
<name>A0ABS8P1S2_9PSEU</name>
<dbReference type="Gene3D" id="3.40.1000.10">
    <property type="entry name" value="Mog1/PsbP, alpha/beta/alpha sandwich"/>
    <property type="match status" value="1"/>
</dbReference>
<proteinExistence type="predicted"/>
<evidence type="ECO:0000313" key="2">
    <source>
        <dbReference type="Proteomes" id="UP001199469"/>
    </source>
</evidence>
<gene>
    <name evidence="1" type="ORF">LQ327_00825</name>
</gene>
<evidence type="ECO:0000313" key="1">
    <source>
        <dbReference type="EMBL" id="MCD2191932.1"/>
    </source>
</evidence>
<protein>
    <submittedName>
        <fullName evidence="1">Uncharacterized protein</fullName>
    </submittedName>
</protein>